<comment type="caution">
    <text evidence="1">The sequence shown here is derived from an EMBL/GenBank/DDBJ whole genome shotgun (WGS) entry which is preliminary data.</text>
</comment>
<dbReference type="Proteomes" id="UP000292452">
    <property type="component" value="Unassembled WGS sequence"/>
</dbReference>
<evidence type="ECO:0000313" key="1">
    <source>
        <dbReference type="EMBL" id="TBO58080.1"/>
    </source>
</evidence>
<dbReference type="AlphaFoldDB" id="A0A4Q9HV35"/>
<dbReference type="RefSeq" id="WP_094791832.1">
    <property type="nucleotide sequence ID" value="NZ_NDXL01000001.1"/>
</dbReference>
<organism evidence="1 2">
    <name type="scientific">Streptomyces kasugaensis</name>
    <dbReference type="NCBI Taxonomy" id="1946"/>
    <lineage>
        <taxon>Bacteria</taxon>
        <taxon>Bacillati</taxon>
        <taxon>Actinomycetota</taxon>
        <taxon>Actinomycetes</taxon>
        <taxon>Kitasatosporales</taxon>
        <taxon>Streptomycetaceae</taxon>
        <taxon>Streptomyces</taxon>
    </lineage>
</organism>
<proteinExistence type="predicted"/>
<reference evidence="1 2" key="1">
    <citation type="submission" date="2019-02" db="EMBL/GenBank/DDBJ databases">
        <title>Draft Genome Sequence of Streptomyces sp. AM-2504, identified by 16S rRNA comparative analysis as a Streptomyces Kasugaensis strain.</title>
        <authorList>
            <person name="Napolioni V."/>
            <person name="Giuliodori A.M."/>
            <person name="Spurio R."/>
            <person name="Fabbretti A."/>
        </authorList>
    </citation>
    <scope>NUCLEOTIDE SEQUENCE [LARGE SCALE GENOMIC DNA]</scope>
    <source>
        <strain evidence="1 2">AM-2504</strain>
    </source>
</reference>
<evidence type="ECO:0000313" key="2">
    <source>
        <dbReference type="Proteomes" id="UP000292452"/>
    </source>
</evidence>
<sequence length="145" mass="14731">MEGAQVAVGARGVEPTGLIVFAKEFACALVGGPHGPGEGAVLGVLQRCGKVGGQGEAQLLQEAAGADLLGGHRFGDGLPGPGVDDRDAVFCVDEEVQAQGCGVVAVFPWKAGRACVGWSAGRTVRELEVQLYVEFGQAAHGFGEV</sequence>
<name>A0A4Q9HV35_STRKA</name>
<keyword evidence="2" id="KW-1185">Reference proteome</keyword>
<gene>
    <name evidence="1" type="ORF">EYS09_19280</name>
</gene>
<accession>A0A4Q9HV35</accession>
<protein>
    <submittedName>
        <fullName evidence="1">Uncharacterized protein</fullName>
    </submittedName>
</protein>
<dbReference type="EMBL" id="SIXH01000166">
    <property type="protein sequence ID" value="TBO58080.1"/>
    <property type="molecule type" value="Genomic_DNA"/>
</dbReference>